<dbReference type="SUPFAM" id="SSF47473">
    <property type="entry name" value="EF-hand"/>
    <property type="match status" value="1"/>
</dbReference>
<organism evidence="3 4">
    <name type="scientific">Xanthoceras sorbifolium</name>
    <dbReference type="NCBI Taxonomy" id="99658"/>
    <lineage>
        <taxon>Eukaryota</taxon>
        <taxon>Viridiplantae</taxon>
        <taxon>Streptophyta</taxon>
        <taxon>Embryophyta</taxon>
        <taxon>Tracheophyta</taxon>
        <taxon>Spermatophyta</taxon>
        <taxon>Magnoliopsida</taxon>
        <taxon>eudicotyledons</taxon>
        <taxon>Gunneridae</taxon>
        <taxon>Pentapetalae</taxon>
        <taxon>rosids</taxon>
        <taxon>malvids</taxon>
        <taxon>Sapindales</taxon>
        <taxon>Sapindaceae</taxon>
        <taxon>Xanthoceroideae</taxon>
        <taxon>Xanthoceras</taxon>
    </lineage>
</organism>
<keyword evidence="1" id="KW-0106">Calcium</keyword>
<evidence type="ECO:0000313" key="3">
    <source>
        <dbReference type="EMBL" id="KAH7567412.1"/>
    </source>
</evidence>
<evidence type="ECO:0000313" key="4">
    <source>
        <dbReference type="Proteomes" id="UP000827721"/>
    </source>
</evidence>
<name>A0ABQ8HSW5_9ROSI</name>
<dbReference type="Gene3D" id="1.10.238.10">
    <property type="entry name" value="EF-hand"/>
    <property type="match status" value="1"/>
</dbReference>
<dbReference type="PROSITE" id="PS50222">
    <property type="entry name" value="EF_HAND_2"/>
    <property type="match status" value="1"/>
</dbReference>
<evidence type="ECO:0000256" key="1">
    <source>
        <dbReference type="ARBA" id="ARBA00022837"/>
    </source>
</evidence>
<proteinExistence type="predicted"/>
<dbReference type="CDD" id="cd00051">
    <property type="entry name" value="EFh"/>
    <property type="match status" value="1"/>
</dbReference>
<dbReference type="SMART" id="SM00054">
    <property type="entry name" value="EFh"/>
    <property type="match status" value="1"/>
</dbReference>
<keyword evidence="4" id="KW-1185">Reference proteome</keyword>
<comment type="caution">
    <text evidence="3">The sequence shown here is derived from an EMBL/GenBank/DDBJ whole genome shotgun (WGS) entry which is preliminary data.</text>
</comment>
<reference evidence="3 4" key="1">
    <citation type="submission" date="2021-02" db="EMBL/GenBank/DDBJ databases">
        <title>Plant Genome Project.</title>
        <authorList>
            <person name="Zhang R.-G."/>
        </authorList>
    </citation>
    <scope>NUCLEOTIDE SEQUENCE [LARGE SCALE GENOMIC DNA]</scope>
    <source>
        <tissue evidence="3">Leaves</tissue>
    </source>
</reference>
<evidence type="ECO:0000259" key="2">
    <source>
        <dbReference type="PROSITE" id="PS50222"/>
    </source>
</evidence>
<dbReference type="InterPro" id="IPR018247">
    <property type="entry name" value="EF_Hand_1_Ca_BS"/>
</dbReference>
<feature type="domain" description="EF-hand" evidence="2">
    <location>
        <begin position="31"/>
        <end position="66"/>
    </location>
</feature>
<accession>A0ABQ8HSW5</accession>
<dbReference type="InterPro" id="IPR002048">
    <property type="entry name" value="EF_hand_dom"/>
</dbReference>
<protein>
    <recommendedName>
        <fullName evidence="2">EF-hand domain-containing protein</fullName>
    </recommendedName>
</protein>
<dbReference type="EMBL" id="JAFEMO010000007">
    <property type="protein sequence ID" value="KAH7567412.1"/>
    <property type="molecule type" value="Genomic_DNA"/>
</dbReference>
<dbReference type="Proteomes" id="UP000827721">
    <property type="component" value="Unassembled WGS sequence"/>
</dbReference>
<sequence length="121" mass="13723">MARTTQHGVDKKCVDKRCVKLVPKQMVPVPYTMEELRQMFWSHDTNRDGRLSRKELKDAFNDLGARIPGWRAHRALIHADDNGDGYYHYIGLEGSAAISNARGETEVLESLVACLPALEKR</sequence>
<dbReference type="InterPro" id="IPR011992">
    <property type="entry name" value="EF-hand-dom_pair"/>
</dbReference>
<dbReference type="PROSITE" id="PS00018">
    <property type="entry name" value="EF_HAND_1"/>
    <property type="match status" value="1"/>
</dbReference>
<gene>
    <name evidence="3" type="ORF">JRO89_XS07G0068500</name>
</gene>